<evidence type="ECO:0000313" key="2">
    <source>
        <dbReference type="EMBL" id="CAG9982195.1"/>
    </source>
</evidence>
<dbReference type="PANTHER" id="PTHR42085">
    <property type="entry name" value="F-BOX DOMAIN-CONTAINING PROTEIN"/>
    <property type="match status" value="1"/>
</dbReference>
<dbReference type="AlphaFoldDB" id="A0A9N9XWS3"/>
<dbReference type="EMBL" id="CABFNO020001339">
    <property type="protein sequence ID" value="CAG9982195.1"/>
    <property type="molecule type" value="Genomic_DNA"/>
</dbReference>
<feature type="region of interest" description="Disordered" evidence="1">
    <location>
        <begin position="295"/>
        <end position="316"/>
    </location>
</feature>
<proteinExistence type="predicted"/>
<reference evidence="2" key="1">
    <citation type="submission" date="2021-10" db="EMBL/GenBank/DDBJ databases">
        <authorList>
            <person name="Piombo E."/>
        </authorList>
    </citation>
    <scope>NUCLEOTIDE SEQUENCE</scope>
</reference>
<protein>
    <submittedName>
        <fullName evidence="2">Uncharacterized protein</fullName>
    </submittedName>
</protein>
<keyword evidence="3" id="KW-1185">Reference proteome</keyword>
<name>A0A9N9XWS3_9HYPO</name>
<comment type="caution">
    <text evidence="2">The sequence shown here is derived from an EMBL/GenBank/DDBJ whole genome shotgun (WGS) entry which is preliminary data.</text>
</comment>
<dbReference type="OrthoDB" id="5372935at2759"/>
<accession>A0A9N9XWS3</accession>
<organism evidence="2 3">
    <name type="scientific">Clonostachys byssicola</name>
    <dbReference type="NCBI Taxonomy" id="160290"/>
    <lineage>
        <taxon>Eukaryota</taxon>
        <taxon>Fungi</taxon>
        <taxon>Dikarya</taxon>
        <taxon>Ascomycota</taxon>
        <taxon>Pezizomycotina</taxon>
        <taxon>Sordariomycetes</taxon>
        <taxon>Hypocreomycetidae</taxon>
        <taxon>Hypocreales</taxon>
        <taxon>Bionectriaceae</taxon>
        <taxon>Clonostachys</taxon>
    </lineage>
</organism>
<dbReference type="InterPro" id="IPR038883">
    <property type="entry name" value="AN11006-like"/>
</dbReference>
<evidence type="ECO:0000313" key="3">
    <source>
        <dbReference type="Proteomes" id="UP000754883"/>
    </source>
</evidence>
<evidence type="ECO:0000256" key="1">
    <source>
        <dbReference type="SAM" id="MobiDB-lite"/>
    </source>
</evidence>
<dbReference type="PANTHER" id="PTHR42085:SF2">
    <property type="entry name" value="F-BOX DOMAIN-CONTAINING PROTEIN"/>
    <property type="match status" value="1"/>
</dbReference>
<sequence length="316" mass="36094">MPRRPARNTLMVRRPTTSQIQAMTASKSATPPRDLDVEVSGLDIASLTLDTPLIPFVPKRRVPKTPFHFLSLPAEVRISIYAHFFDDDENEEGDVLDLEPRNYRRFHKKLAIIRVCRLVREEATHYFYSTRIFRIFPIFPGRYFKTKRPLLARLKPHQRACLTSIQLRVGPGWGAPPRGWVVNDALGLAECTNVRTISVFVENDPSDSIYNGFRRDEGFYEDFCRNLLSKILESMPAVTAIQFDGHPSVKKTGDMMKGLLDLAHTAGKSIQWGPLRGWTDADEQPELPMKKASWEEMKHRQQNNELPGLAVTEAHT</sequence>
<dbReference type="Proteomes" id="UP000754883">
    <property type="component" value="Unassembled WGS sequence"/>
</dbReference>
<gene>
    <name evidence="2" type="ORF">CBYS24578_00015693</name>
</gene>